<evidence type="ECO:0000259" key="1">
    <source>
        <dbReference type="Pfam" id="PF01266"/>
    </source>
</evidence>
<dbReference type="SUPFAM" id="SSF51905">
    <property type="entry name" value="FAD/NAD(P)-binding domain"/>
    <property type="match status" value="1"/>
</dbReference>
<dbReference type="EMBL" id="JBBPCN010000001">
    <property type="protein sequence ID" value="MEK8071474.1"/>
    <property type="molecule type" value="Genomic_DNA"/>
</dbReference>
<dbReference type="GO" id="GO:0016491">
    <property type="term" value="F:oxidoreductase activity"/>
    <property type="evidence" value="ECO:0007669"/>
    <property type="project" value="UniProtKB-KW"/>
</dbReference>
<organism evidence="2 3">
    <name type="scientific">Rhodococcus navarretei</name>
    <dbReference type="NCBI Taxonomy" id="3128981"/>
    <lineage>
        <taxon>Bacteria</taxon>
        <taxon>Bacillati</taxon>
        <taxon>Actinomycetota</taxon>
        <taxon>Actinomycetes</taxon>
        <taxon>Mycobacteriales</taxon>
        <taxon>Nocardiaceae</taxon>
        <taxon>Rhodococcus</taxon>
    </lineage>
</organism>
<keyword evidence="3" id="KW-1185">Reference proteome</keyword>
<dbReference type="PANTHER" id="PTHR13847">
    <property type="entry name" value="SARCOSINE DEHYDROGENASE-RELATED"/>
    <property type="match status" value="1"/>
</dbReference>
<evidence type="ECO:0000313" key="2">
    <source>
        <dbReference type="EMBL" id="MEK8071474.1"/>
    </source>
</evidence>
<dbReference type="Gene3D" id="3.30.9.10">
    <property type="entry name" value="D-Amino Acid Oxidase, subunit A, domain 2"/>
    <property type="match status" value="1"/>
</dbReference>
<dbReference type="Pfam" id="PF01266">
    <property type="entry name" value="DAO"/>
    <property type="match status" value="1"/>
</dbReference>
<dbReference type="EC" id="1.-.-.-" evidence="2"/>
<keyword evidence="2" id="KW-0560">Oxidoreductase</keyword>
<evidence type="ECO:0000313" key="3">
    <source>
        <dbReference type="Proteomes" id="UP001456513"/>
    </source>
</evidence>
<dbReference type="Proteomes" id="UP001456513">
    <property type="component" value="Unassembled WGS sequence"/>
</dbReference>
<dbReference type="InterPro" id="IPR036188">
    <property type="entry name" value="FAD/NAD-bd_sf"/>
</dbReference>
<dbReference type="InterPro" id="IPR006076">
    <property type="entry name" value="FAD-dep_OxRdtase"/>
</dbReference>
<gene>
    <name evidence="2" type="ORF">AABD04_11585</name>
</gene>
<sequence length="383" mass="39684">MIPRDIFRPAWDDDPIVSDWAGFPALERESTADVCVVGLGGSGLAAVADLLDRGVDVVGIDGGRIAAGAAGRNGGFLLGGPATFLHSALAAWGPCAVDLYRGTLAEIDSLEGLLGSGVVRRTGSIRLAGVPGAPIELADSEDCDALAQCLRENGIAVERYSSDLGHGIFLPDDAVMNPARRALGLASLFSGRARLYEHTPATAIEPGAVTTPNGAVRCGLVLVAVDGRLEQVLPQLDGRVRTARLQMLATSSITPGRLPCPVYGRWGYDYAQQDASGRLYVGGGRDLFAEDEWTPSGEPTAQVQNYIESVATSFAGEPVSVDARWAASVGFTADGRPLCTFVDDGVVAFGGYNGTGNLVGPVTARAAVALGLDAIAVPQYLSS</sequence>
<dbReference type="RefSeq" id="WP_341441259.1">
    <property type="nucleotide sequence ID" value="NZ_JBBPCN010000001.1"/>
</dbReference>
<name>A0ABU9CW88_9NOCA</name>
<protein>
    <submittedName>
        <fullName evidence="2">FAD-dependent oxidoreductase</fullName>
        <ecNumber evidence="2">1.-.-.-</ecNumber>
    </submittedName>
</protein>
<proteinExistence type="predicted"/>
<dbReference type="Gene3D" id="3.50.50.60">
    <property type="entry name" value="FAD/NAD(P)-binding domain"/>
    <property type="match status" value="1"/>
</dbReference>
<reference evidence="2 3" key="1">
    <citation type="submission" date="2024-03" db="EMBL/GenBank/DDBJ databases">
        <title>Rhodococcus navarretei sp. nov. and Pseudarthrobacter quantumdoti sp. nov., two new species with the ability to biosynthesize Quantum Dots isolated from soil samples at Union Glacier, Antarctica.</title>
        <authorList>
            <person name="Vargas M."/>
        </authorList>
    </citation>
    <scope>NUCLEOTIDE SEQUENCE [LARGE SCALE GENOMIC DNA]</scope>
    <source>
        <strain evidence="2 3">EXRC-4A-4</strain>
    </source>
</reference>
<comment type="caution">
    <text evidence="2">The sequence shown here is derived from an EMBL/GenBank/DDBJ whole genome shotgun (WGS) entry which is preliminary data.</text>
</comment>
<accession>A0ABU9CW88</accession>
<feature type="domain" description="FAD dependent oxidoreductase" evidence="1">
    <location>
        <begin position="33"/>
        <end position="369"/>
    </location>
</feature>